<gene>
    <name evidence="1" type="ORF">CSSPTR1EN2_LOCUS11622</name>
</gene>
<dbReference type="Proteomes" id="UP001497512">
    <property type="component" value="Chromosome 19"/>
</dbReference>
<proteinExistence type="predicted"/>
<accession>A0ABP0U6F3</accession>
<organism evidence="1 2">
    <name type="scientific">Sphagnum troendelagicum</name>
    <dbReference type="NCBI Taxonomy" id="128251"/>
    <lineage>
        <taxon>Eukaryota</taxon>
        <taxon>Viridiplantae</taxon>
        <taxon>Streptophyta</taxon>
        <taxon>Embryophyta</taxon>
        <taxon>Bryophyta</taxon>
        <taxon>Sphagnophytina</taxon>
        <taxon>Sphagnopsida</taxon>
        <taxon>Sphagnales</taxon>
        <taxon>Sphagnaceae</taxon>
        <taxon>Sphagnum</taxon>
    </lineage>
</organism>
<reference evidence="1" key="1">
    <citation type="submission" date="2024-02" db="EMBL/GenBank/DDBJ databases">
        <authorList>
            <consortium name="ELIXIR-Norway"/>
            <consortium name="Elixir Norway"/>
        </authorList>
    </citation>
    <scope>NUCLEOTIDE SEQUENCE</scope>
</reference>
<evidence type="ECO:0000313" key="1">
    <source>
        <dbReference type="EMBL" id="CAK9213209.1"/>
    </source>
</evidence>
<sequence>MWLCPVERDSDSPNYIFTIGRIVLDKERRDIWLATIHQGLLLPWMLWLCYCNPDVTFSLLIFSAVLSLAENYLSVLSSCKQLYSCKCISTK</sequence>
<evidence type="ECO:0000313" key="2">
    <source>
        <dbReference type="Proteomes" id="UP001497512"/>
    </source>
</evidence>
<dbReference type="EMBL" id="OZ019911">
    <property type="protein sequence ID" value="CAK9213209.1"/>
    <property type="molecule type" value="Genomic_DNA"/>
</dbReference>
<protein>
    <submittedName>
        <fullName evidence="1">Uncharacterized protein</fullName>
    </submittedName>
</protein>
<name>A0ABP0U6F3_9BRYO</name>
<keyword evidence="2" id="KW-1185">Reference proteome</keyword>